<dbReference type="CDD" id="cd00082">
    <property type="entry name" value="HisKA"/>
    <property type="match status" value="1"/>
</dbReference>
<reference evidence="11 12" key="1">
    <citation type="submission" date="2022-08" db="EMBL/GenBank/DDBJ databases">
        <title>Reclassification of Massilia species as members of the genera Telluria, Duganella, Pseudoduganella, Mokoshia gen. nov. and Zemynaea gen. nov. using orthogonal and non-orthogonal genome-based approaches.</title>
        <authorList>
            <person name="Bowman J.P."/>
        </authorList>
    </citation>
    <scope>NUCLEOTIDE SEQUENCE [LARGE SCALE GENOMIC DNA]</scope>
    <source>
        <strain evidence="11 12">JCM 31316</strain>
    </source>
</reference>
<dbReference type="CDD" id="cd16922">
    <property type="entry name" value="HATPase_EvgS-ArcB-TorS-like"/>
    <property type="match status" value="1"/>
</dbReference>
<dbReference type="Gene3D" id="3.30.565.10">
    <property type="entry name" value="Histidine kinase-like ATPase, C-terminal domain"/>
    <property type="match status" value="1"/>
</dbReference>
<feature type="modified residue" description="4-aspartylphosphate" evidence="6">
    <location>
        <position position="596"/>
    </location>
</feature>
<name>A0ABT1ZPA9_9BURK</name>
<keyword evidence="3 6" id="KW-0597">Phosphoprotein</keyword>
<evidence type="ECO:0000256" key="7">
    <source>
        <dbReference type="SAM" id="Coils"/>
    </source>
</evidence>
<dbReference type="Pfam" id="PF02518">
    <property type="entry name" value="HATPase_c"/>
    <property type="match status" value="1"/>
</dbReference>
<dbReference type="SMART" id="SM00387">
    <property type="entry name" value="HATPase_c"/>
    <property type="match status" value="1"/>
</dbReference>
<dbReference type="InterPro" id="IPR004358">
    <property type="entry name" value="Sig_transdc_His_kin-like_C"/>
</dbReference>
<comment type="caution">
    <text evidence="11">The sequence shown here is derived from an EMBL/GenBank/DDBJ whole genome shotgun (WGS) entry which is preliminary data.</text>
</comment>
<keyword evidence="5" id="KW-0418">Kinase</keyword>
<evidence type="ECO:0000313" key="11">
    <source>
        <dbReference type="EMBL" id="MCS0581744.1"/>
    </source>
</evidence>
<sequence length="759" mass="83260">MNLSLSRPTALSYYVVIALLLATPALLLWQHFGMIRTIEISPRQPHGVMVADDRRELHGNSVGSVVVRPDAIVMHCELRARASYPFCKLQFLLGEPGKGVDLSRFDTIEFDLRYTGRTPPIVNLNLLNFEPEFFRPGEWNSQRYNIAEIELPAQPRFSIPMNVLRTADWWRTLYKVPLSKTYPRLDHVTVAEISTAAIPPGQSITIELRSLRFRGKWISKTALLAGLVIAWIASGLVGLAQGLLHYRAGLSASNSRLEHLATVDRERKAAEAAREEALAEAVGLARQRSNFLAQMSHELRTPLNAIIGYAQLLRRDRHQLNERQAVGLATIHESGQHLLTLINDILDLARVEAGKMVLHPIAIHLGTFLQVVVDIMRVKAEEKGLAFHYEPAPDLPAAVTVDETRLRQVLLNLLGNAVKFTDQGTVSLRVLPAPPGDGANGHGSDAIARLRFEVADSGIGMSAPQVGRLFHPFEQVADARRREGGTGLGLAISQQLVRLMGGTITVASQPGKGSTFAFELALPVATGTPATQPSMRAIVGYEGERKRVLVVDDVPQNRAMVMSLLQDLGFVVAAAENGMECLVVLDSFKPDLIVMDVMMPVLDGNETTRRIRQLPAWKTIPIIAVAASAGRDDEARSVDAGVDAFLAKPVEHDVLLRTIGTQLALTWIAGLPAPEPHAAEDEDDAALVVPPAQEIEVLWQLARIGNMRKIRERASYLQALDPAYAPFANRLHALAQGYHSKDLAAFVERYRTESAVPPA</sequence>
<organism evidence="11 12">
    <name type="scientific">Massilia pinisoli</name>
    <dbReference type="NCBI Taxonomy" id="1772194"/>
    <lineage>
        <taxon>Bacteria</taxon>
        <taxon>Pseudomonadati</taxon>
        <taxon>Pseudomonadota</taxon>
        <taxon>Betaproteobacteria</taxon>
        <taxon>Burkholderiales</taxon>
        <taxon>Oxalobacteraceae</taxon>
        <taxon>Telluria group</taxon>
        <taxon>Massilia</taxon>
    </lineage>
</organism>
<dbReference type="PROSITE" id="PS50110">
    <property type="entry name" value="RESPONSE_REGULATORY"/>
    <property type="match status" value="1"/>
</dbReference>
<feature type="transmembrane region" description="Helical" evidence="8">
    <location>
        <begin position="12"/>
        <end position="29"/>
    </location>
</feature>
<dbReference type="SUPFAM" id="SSF52172">
    <property type="entry name" value="CheY-like"/>
    <property type="match status" value="1"/>
</dbReference>
<dbReference type="PRINTS" id="PR00344">
    <property type="entry name" value="BCTRLSENSOR"/>
</dbReference>
<feature type="domain" description="Histidine kinase" evidence="9">
    <location>
        <begin position="294"/>
        <end position="524"/>
    </location>
</feature>
<dbReference type="SMART" id="SM00388">
    <property type="entry name" value="HisKA"/>
    <property type="match status" value="1"/>
</dbReference>
<dbReference type="InterPro" id="IPR036097">
    <property type="entry name" value="HisK_dim/P_sf"/>
</dbReference>
<evidence type="ECO:0000259" key="9">
    <source>
        <dbReference type="PROSITE" id="PS50109"/>
    </source>
</evidence>
<dbReference type="SUPFAM" id="SSF47384">
    <property type="entry name" value="Homodimeric domain of signal transducing histidine kinase"/>
    <property type="match status" value="1"/>
</dbReference>
<evidence type="ECO:0000256" key="2">
    <source>
        <dbReference type="ARBA" id="ARBA00012438"/>
    </source>
</evidence>
<dbReference type="InterPro" id="IPR001789">
    <property type="entry name" value="Sig_transdc_resp-reg_receiver"/>
</dbReference>
<dbReference type="Pfam" id="PF00072">
    <property type="entry name" value="Response_reg"/>
    <property type="match status" value="1"/>
</dbReference>
<dbReference type="RefSeq" id="WP_258816329.1">
    <property type="nucleotide sequence ID" value="NZ_JANUGW010000005.1"/>
</dbReference>
<keyword evidence="11" id="KW-0547">Nucleotide-binding</keyword>
<keyword evidence="7" id="KW-0175">Coiled coil</keyword>
<dbReference type="Gene3D" id="3.40.50.2300">
    <property type="match status" value="1"/>
</dbReference>
<keyword evidence="12" id="KW-1185">Reference proteome</keyword>
<dbReference type="GO" id="GO:0005524">
    <property type="term" value="F:ATP binding"/>
    <property type="evidence" value="ECO:0007669"/>
    <property type="project" value="UniProtKB-KW"/>
</dbReference>
<dbReference type="Proteomes" id="UP001204151">
    <property type="component" value="Unassembled WGS sequence"/>
</dbReference>
<gene>
    <name evidence="11" type="ORF">NX784_09090</name>
</gene>
<dbReference type="PANTHER" id="PTHR43047:SF64">
    <property type="entry name" value="HISTIDINE KINASE CONTAINING CHEY-HOMOLOGOUS RECEIVER DOMAIN AND PAS DOMAIN-RELATED"/>
    <property type="match status" value="1"/>
</dbReference>
<dbReference type="InterPro" id="IPR036890">
    <property type="entry name" value="HATPase_C_sf"/>
</dbReference>
<dbReference type="InterPro" id="IPR005467">
    <property type="entry name" value="His_kinase_dom"/>
</dbReference>
<feature type="coiled-coil region" evidence="7">
    <location>
        <begin position="260"/>
        <end position="287"/>
    </location>
</feature>
<evidence type="ECO:0000256" key="6">
    <source>
        <dbReference type="PROSITE-ProRule" id="PRU00169"/>
    </source>
</evidence>
<evidence type="ECO:0000256" key="3">
    <source>
        <dbReference type="ARBA" id="ARBA00022553"/>
    </source>
</evidence>
<dbReference type="SUPFAM" id="SSF55874">
    <property type="entry name" value="ATPase domain of HSP90 chaperone/DNA topoisomerase II/histidine kinase"/>
    <property type="match status" value="1"/>
</dbReference>
<keyword evidence="11" id="KW-0067">ATP-binding</keyword>
<keyword evidence="8" id="KW-0472">Membrane</keyword>
<dbReference type="CDD" id="cd17546">
    <property type="entry name" value="REC_hyHK_CKI1_RcsC-like"/>
    <property type="match status" value="1"/>
</dbReference>
<dbReference type="EMBL" id="JANUGW010000005">
    <property type="protein sequence ID" value="MCS0581744.1"/>
    <property type="molecule type" value="Genomic_DNA"/>
</dbReference>
<dbReference type="SMART" id="SM00448">
    <property type="entry name" value="REC"/>
    <property type="match status" value="1"/>
</dbReference>
<evidence type="ECO:0000256" key="4">
    <source>
        <dbReference type="ARBA" id="ARBA00022679"/>
    </source>
</evidence>
<dbReference type="InterPro" id="IPR011006">
    <property type="entry name" value="CheY-like_superfamily"/>
</dbReference>
<feature type="transmembrane region" description="Helical" evidence="8">
    <location>
        <begin position="222"/>
        <end position="244"/>
    </location>
</feature>
<dbReference type="EC" id="2.7.13.3" evidence="2"/>
<comment type="catalytic activity">
    <reaction evidence="1">
        <text>ATP + protein L-histidine = ADP + protein N-phospho-L-histidine.</text>
        <dbReference type="EC" id="2.7.13.3"/>
    </reaction>
</comment>
<dbReference type="InterPro" id="IPR003661">
    <property type="entry name" value="HisK_dim/P_dom"/>
</dbReference>
<accession>A0ABT1ZPA9</accession>
<keyword evidence="4" id="KW-0808">Transferase</keyword>
<evidence type="ECO:0000256" key="8">
    <source>
        <dbReference type="SAM" id="Phobius"/>
    </source>
</evidence>
<dbReference type="InterPro" id="IPR003594">
    <property type="entry name" value="HATPase_dom"/>
</dbReference>
<protein>
    <recommendedName>
        <fullName evidence="2">histidine kinase</fullName>
        <ecNumber evidence="2">2.7.13.3</ecNumber>
    </recommendedName>
</protein>
<keyword evidence="8" id="KW-0812">Transmembrane</keyword>
<dbReference type="Gene3D" id="1.10.287.130">
    <property type="match status" value="1"/>
</dbReference>
<keyword evidence="8" id="KW-1133">Transmembrane helix</keyword>
<evidence type="ECO:0000256" key="1">
    <source>
        <dbReference type="ARBA" id="ARBA00000085"/>
    </source>
</evidence>
<evidence type="ECO:0000256" key="5">
    <source>
        <dbReference type="ARBA" id="ARBA00022777"/>
    </source>
</evidence>
<evidence type="ECO:0000313" key="12">
    <source>
        <dbReference type="Proteomes" id="UP001204151"/>
    </source>
</evidence>
<evidence type="ECO:0000259" key="10">
    <source>
        <dbReference type="PROSITE" id="PS50110"/>
    </source>
</evidence>
<dbReference type="Pfam" id="PF00512">
    <property type="entry name" value="HisKA"/>
    <property type="match status" value="1"/>
</dbReference>
<dbReference type="PROSITE" id="PS50109">
    <property type="entry name" value="HIS_KIN"/>
    <property type="match status" value="1"/>
</dbReference>
<feature type="domain" description="Response regulatory" evidence="10">
    <location>
        <begin position="547"/>
        <end position="663"/>
    </location>
</feature>
<proteinExistence type="predicted"/>
<dbReference type="PANTHER" id="PTHR43047">
    <property type="entry name" value="TWO-COMPONENT HISTIDINE PROTEIN KINASE"/>
    <property type="match status" value="1"/>
</dbReference>